<dbReference type="PANTHER" id="PTHR12794:SF0">
    <property type="entry name" value="GEM-ASSOCIATED PROTEIN 2"/>
    <property type="match status" value="1"/>
</dbReference>
<dbReference type="Gene3D" id="1.20.58.1070">
    <property type="match status" value="1"/>
</dbReference>
<dbReference type="GeneID" id="66073245"/>
<accession>A0A9P7UY41</accession>
<dbReference type="RefSeq" id="XP_043013227.1">
    <property type="nucleotide sequence ID" value="XM_043148627.1"/>
</dbReference>
<dbReference type="PRINTS" id="PR02039">
    <property type="entry name" value="SPLICEFRBRR1"/>
</dbReference>
<dbReference type="Pfam" id="PF04938">
    <property type="entry name" value="SIP1"/>
    <property type="match status" value="1"/>
</dbReference>
<dbReference type="InterPro" id="IPR035426">
    <property type="entry name" value="Gemin2/Brr1"/>
</dbReference>
<evidence type="ECO:0000313" key="4">
    <source>
        <dbReference type="Proteomes" id="UP001049176"/>
    </source>
</evidence>
<organism evidence="3 4">
    <name type="scientific">Marasmius oreades</name>
    <name type="common">fairy-ring Marasmius</name>
    <dbReference type="NCBI Taxonomy" id="181124"/>
    <lineage>
        <taxon>Eukaryota</taxon>
        <taxon>Fungi</taxon>
        <taxon>Dikarya</taxon>
        <taxon>Basidiomycota</taxon>
        <taxon>Agaricomycotina</taxon>
        <taxon>Agaricomycetes</taxon>
        <taxon>Agaricomycetidae</taxon>
        <taxon>Agaricales</taxon>
        <taxon>Marasmiineae</taxon>
        <taxon>Marasmiaceae</taxon>
        <taxon>Marasmius</taxon>
    </lineage>
</organism>
<dbReference type="GO" id="GO:0030532">
    <property type="term" value="C:small nuclear ribonucleoprotein complex"/>
    <property type="evidence" value="ECO:0007669"/>
    <property type="project" value="InterPro"/>
</dbReference>
<evidence type="ECO:0000256" key="2">
    <source>
        <dbReference type="SAM" id="MobiDB-lite"/>
    </source>
</evidence>
<dbReference type="GO" id="GO:0000387">
    <property type="term" value="P:spliceosomal snRNP assembly"/>
    <property type="evidence" value="ECO:0007669"/>
    <property type="project" value="InterPro"/>
</dbReference>
<evidence type="ECO:0000313" key="3">
    <source>
        <dbReference type="EMBL" id="KAG7096757.1"/>
    </source>
</evidence>
<feature type="region of interest" description="Disordered" evidence="2">
    <location>
        <begin position="1"/>
        <end position="25"/>
    </location>
</feature>
<dbReference type="Proteomes" id="UP001049176">
    <property type="component" value="Chromosome 2"/>
</dbReference>
<protein>
    <recommendedName>
        <fullName evidence="5">Gem-associated protein 2</fullName>
    </recommendedName>
</protein>
<proteinExistence type="inferred from homology"/>
<keyword evidence="4" id="KW-1185">Reference proteome</keyword>
<comment type="similarity">
    <text evidence="1">Belongs to the gemin-2 family.</text>
</comment>
<dbReference type="EMBL" id="CM032182">
    <property type="protein sequence ID" value="KAG7096757.1"/>
    <property type="molecule type" value="Genomic_DNA"/>
</dbReference>
<comment type="caution">
    <text evidence="3">The sequence shown here is derived from an EMBL/GenBank/DDBJ whole genome shotgun (WGS) entry which is preliminary data.</text>
</comment>
<gene>
    <name evidence="3" type="ORF">E1B28_004169</name>
</gene>
<sequence>MFTGLRKRKRDEEEDSDHEEPSFGKQILPVANLPGNYDGIPQDGMEYLFTVRRDALRLPRITRVDNPYAKPETKPTLSLPPPTLPAHYVLPSEEWCNLIETRFQNLRKNLSQPTIHVEVPQSGSTKVIPDIKERALWWEFLAGKPTSDWNPSKKTKNTKQRKLGRGMRAFTPEAEPEGVRDAIETTTSQFNEGREPETSTISYQCKRPTPRILKRLDESMSLHLLMYFTHWINVQLQGQPSGPSGSPLPRLSQVHAQWIFALLTRIGDFISADDMSLLRNLSRACFSLLKVLIREKEGLQTGSATVSPQKIIGEDSEMDETSCWVIIAIIVGVWKQRDLWTDADALLRSIP</sequence>
<name>A0A9P7UY41_9AGAR</name>
<dbReference type="InterPro" id="IPR023251">
    <property type="entry name" value="Brr1"/>
</dbReference>
<dbReference type="GO" id="GO:0032797">
    <property type="term" value="C:SMN complex"/>
    <property type="evidence" value="ECO:0007669"/>
    <property type="project" value="TreeGrafter"/>
</dbReference>
<dbReference type="OrthoDB" id="428895at2759"/>
<evidence type="ECO:0000256" key="1">
    <source>
        <dbReference type="ARBA" id="ARBA00025758"/>
    </source>
</evidence>
<dbReference type="KEGG" id="more:E1B28_004169"/>
<dbReference type="PANTHER" id="PTHR12794">
    <property type="entry name" value="GEMIN2"/>
    <property type="match status" value="1"/>
</dbReference>
<dbReference type="AlphaFoldDB" id="A0A9P7UY41"/>
<evidence type="ECO:0008006" key="5">
    <source>
        <dbReference type="Google" id="ProtNLM"/>
    </source>
</evidence>
<reference evidence="3" key="1">
    <citation type="journal article" date="2021" name="Genome Biol. Evol.">
        <title>The assembled and annotated genome of the fairy-ring fungus Marasmius oreades.</title>
        <authorList>
            <person name="Hiltunen M."/>
            <person name="Ament-Velasquez S.L."/>
            <person name="Johannesson H."/>
        </authorList>
    </citation>
    <scope>NUCLEOTIDE SEQUENCE</scope>
    <source>
        <strain evidence="3">03SP1</strain>
    </source>
</reference>